<gene>
    <name evidence="4" type="ORF">ACFFH7_41695</name>
</gene>
<sequence>MSVLALTGRRAVLADVIPGALAKNVALVVSGAVLTGLAAQIAVPIPGSPVPVTGQTFAALLVGAALGWQRGALSLALYFVAGLAGVPWFTGGASGWAAVTGGYLVGFIAASALVGALARVGGDRTPLRTAGTMALGNLVVYAFGVPWLMVATGMDLRAALVAGVVPFLLGDALKIALAAGLLPGTWALVRRFQQP</sequence>
<dbReference type="Proteomes" id="UP001589810">
    <property type="component" value="Unassembled WGS sequence"/>
</dbReference>
<dbReference type="PIRSF" id="PIRSF016661">
    <property type="entry name" value="BioY"/>
    <property type="match status" value="1"/>
</dbReference>
<feature type="transmembrane region" description="Helical" evidence="3">
    <location>
        <begin position="134"/>
        <end position="154"/>
    </location>
</feature>
<keyword evidence="3" id="KW-1133">Transmembrane helix</keyword>
<organism evidence="4 5">
    <name type="scientific">Kutzneria chonburiensis</name>
    <dbReference type="NCBI Taxonomy" id="1483604"/>
    <lineage>
        <taxon>Bacteria</taxon>
        <taxon>Bacillati</taxon>
        <taxon>Actinomycetota</taxon>
        <taxon>Actinomycetes</taxon>
        <taxon>Pseudonocardiales</taxon>
        <taxon>Pseudonocardiaceae</taxon>
        <taxon>Kutzneria</taxon>
    </lineage>
</organism>
<dbReference type="InterPro" id="IPR003784">
    <property type="entry name" value="BioY"/>
</dbReference>
<dbReference type="Pfam" id="PF02632">
    <property type="entry name" value="BioY"/>
    <property type="match status" value="1"/>
</dbReference>
<feature type="transmembrane region" description="Helical" evidence="3">
    <location>
        <begin position="75"/>
        <end position="97"/>
    </location>
</feature>
<name>A0ABV6N665_9PSEU</name>
<comment type="subcellular location">
    <subcellularLocation>
        <location evidence="2">Cell membrane</location>
        <topology evidence="2">Multi-pass membrane protein</topology>
    </subcellularLocation>
</comment>
<accession>A0ABV6N665</accession>
<keyword evidence="3" id="KW-0812">Transmembrane</keyword>
<feature type="transmembrane region" description="Helical" evidence="3">
    <location>
        <begin position="160"/>
        <end position="189"/>
    </location>
</feature>
<evidence type="ECO:0000256" key="2">
    <source>
        <dbReference type="PIRNR" id="PIRNR016661"/>
    </source>
</evidence>
<feature type="transmembrane region" description="Helical" evidence="3">
    <location>
        <begin position="103"/>
        <end position="122"/>
    </location>
</feature>
<protein>
    <recommendedName>
        <fullName evidence="2">Biotin transporter</fullName>
    </recommendedName>
</protein>
<dbReference type="Gene3D" id="1.10.1760.20">
    <property type="match status" value="1"/>
</dbReference>
<keyword evidence="2 3" id="KW-0472">Membrane</keyword>
<dbReference type="PANTHER" id="PTHR34295">
    <property type="entry name" value="BIOTIN TRANSPORTER BIOY"/>
    <property type="match status" value="1"/>
</dbReference>
<comment type="similarity">
    <text evidence="1 2">Belongs to the BioY family.</text>
</comment>
<feature type="transmembrane region" description="Helical" evidence="3">
    <location>
        <begin position="49"/>
        <end position="68"/>
    </location>
</feature>
<comment type="caution">
    <text evidence="4">The sequence shown here is derived from an EMBL/GenBank/DDBJ whole genome shotgun (WGS) entry which is preliminary data.</text>
</comment>
<dbReference type="PANTHER" id="PTHR34295:SF1">
    <property type="entry name" value="BIOTIN TRANSPORTER BIOY"/>
    <property type="match status" value="1"/>
</dbReference>
<keyword evidence="2" id="KW-1003">Cell membrane</keyword>
<reference evidence="4 5" key="1">
    <citation type="submission" date="2024-09" db="EMBL/GenBank/DDBJ databases">
        <authorList>
            <person name="Sun Q."/>
            <person name="Mori K."/>
        </authorList>
    </citation>
    <scope>NUCLEOTIDE SEQUENCE [LARGE SCALE GENOMIC DNA]</scope>
    <source>
        <strain evidence="4 5">TBRC 1432</strain>
    </source>
</reference>
<proteinExistence type="inferred from homology"/>
<keyword evidence="5" id="KW-1185">Reference proteome</keyword>
<evidence type="ECO:0000256" key="1">
    <source>
        <dbReference type="ARBA" id="ARBA00010692"/>
    </source>
</evidence>
<dbReference type="RefSeq" id="WP_273938084.1">
    <property type="nucleotide sequence ID" value="NZ_CP097263.1"/>
</dbReference>
<evidence type="ECO:0000313" key="4">
    <source>
        <dbReference type="EMBL" id="MFC0548079.1"/>
    </source>
</evidence>
<evidence type="ECO:0000313" key="5">
    <source>
        <dbReference type="Proteomes" id="UP001589810"/>
    </source>
</evidence>
<evidence type="ECO:0000256" key="3">
    <source>
        <dbReference type="SAM" id="Phobius"/>
    </source>
</evidence>
<feature type="transmembrane region" description="Helical" evidence="3">
    <location>
        <begin position="21"/>
        <end position="43"/>
    </location>
</feature>
<keyword evidence="2" id="KW-0813">Transport</keyword>
<dbReference type="EMBL" id="JBHLUD010000015">
    <property type="protein sequence ID" value="MFC0548079.1"/>
    <property type="molecule type" value="Genomic_DNA"/>
</dbReference>